<gene>
    <name evidence="3" type="ORF">SNAT2548_LOCUS621</name>
</gene>
<evidence type="ECO:0000256" key="2">
    <source>
        <dbReference type="SAM" id="SignalP"/>
    </source>
</evidence>
<sequence>MFRVALCATFILQAQAGFFDGLTKSLTDATAQLGGMMKDQLKNNPQAADFAKALQISDGSIDKAQSMLDSAMTKINTITAEIPTIPGQMQAATDIGNTAQLDALKQRMLGLQKDLCKQIDGVNQAEKEVGDTTNSIQGVMNDLTKDVVEDAAKPEEAKIAPFMSQFKTALDKAAQVGAKAQSVSIFKGMCQQSAPAQPTQLYSSGFHVPSALMGAGLASMAIAVAFVALGGVAAFRALRRRTDTFTLVDHAC</sequence>
<feature type="transmembrane region" description="Helical" evidence="1">
    <location>
        <begin position="211"/>
        <end position="235"/>
    </location>
</feature>
<feature type="signal peptide" evidence="2">
    <location>
        <begin position="1"/>
        <end position="16"/>
    </location>
</feature>
<keyword evidence="1" id="KW-0472">Membrane</keyword>
<protein>
    <submittedName>
        <fullName evidence="3">Uncharacterized protein</fullName>
    </submittedName>
</protein>
<reference evidence="3" key="1">
    <citation type="submission" date="2021-02" db="EMBL/GenBank/DDBJ databases">
        <authorList>
            <person name="Dougan E. K."/>
            <person name="Rhodes N."/>
            <person name="Thang M."/>
            <person name="Chan C."/>
        </authorList>
    </citation>
    <scope>NUCLEOTIDE SEQUENCE</scope>
</reference>
<keyword evidence="4" id="KW-1185">Reference proteome</keyword>
<feature type="chain" id="PRO_5032456247" evidence="2">
    <location>
        <begin position="17"/>
        <end position="252"/>
    </location>
</feature>
<organism evidence="3 4">
    <name type="scientific">Symbiodinium natans</name>
    <dbReference type="NCBI Taxonomy" id="878477"/>
    <lineage>
        <taxon>Eukaryota</taxon>
        <taxon>Sar</taxon>
        <taxon>Alveolata</taxon>
        <taxon>Dinophyceae</taxon>
        <taxon>Suessiales</taxon>
        <taxon>Symbiodiniaceae</taxon>
        <taxon>Symbiodinium</taxon>
    </lineage>
</organism>
<evidence type="ECO:0000313" key="3">
    <source>
        <dbReference type="EMBL" id="CAE6925369.1"/>
    </source>
</evidence>
<dbReference type="AlphaFoldDB" id="A0A812GM52"/>
<keyword evidence="2" id="KW-0732">Signal</keyword>
<dbReference type="OrthoDB" id="482687at2759"/>
<keyword evidence="1" id="KW-0812">Transmembrane</keyword>
<evidence type="ECO:0000313" key="4">
    <source>
        <dbReference type="Proteomes" id="UP000604046"/>
    </source>
</evidence>
<accession>A0A812GM52</accession>
<name>A0A812GM52_9DINO</name>
<dbReference type="EMBL" id="CAJNDS010000031">
    <property type="protein sequence ID" value="CAE6925369.1"/>
    <property type="molecule type" value="Genomic_DNA"/>
</dbReference>
<evidence type="ECO:0000256" key="1">
    <source>
        <dbReference type="SAM" id="Phobius"/>
    </source>
</evidence>
<proteinExistence type="predicted"/>
<dbReference type="Proteomes" id="UP000604046">
    <property type="component" value="Unassembled WGS sequence"/>
</dbReference>
<keyword evidence="1" id="KW-1133">Transmembrane helix</keyword>
<comment type="caution">
    <text evidence="3">The sequence shown here is derived from an EMBL/GenBank/DDBJ whole genome shotgun (WGS) entry which is preliminary data.</text>
</comment>